<sequence>MRKTAFLLLISGLMLSEACTNQKAEKENVNEKPDVIRERVRPAASGGTSAAYFVYTNSLDKADTLRSVEADFADMVQVHESYETEDGMMGMREQKEVVVQPGQEIRFRQGGLHIMLMGLNQELQAGDSVAVKLKFSGAGEVVKKLPVQP</sequence>
<protein>
    <submittedName>
        <fullName evidence="1">Copper chaperone PCu(A)C</fullName>
    </submittedName>
</protein>
<dbReference type="InterPro" id="IPR036182">
    <property type="entry name" value="PCuAC_sf"/>
</dbReference>
<dbReference type="EMBL" id="JANDBC010000001">
    <property type="protein sequence ID" value="MCP9291078.1"/>
    <property type="molecule type" value="Genomic_DNA"/>
</dbReference>
<proteinExistence type="predicted"/>
<organism evidence="1 2">
    <name type="scientific">Gracilimonas sediminicola</name>
    <dbReference type="NCBI Taxonomy" id="2952158"/>
    <lineage>
        <taxon>Bacteria</taxon>
        <taxon>Pseudomonadati</taxon>
        <taxon>Balneolota</taxon>
        <taxon>Balneolia</taxon>
        <taxon>Balneolales</taxon>
        <taxon>Balneolaceae</taxon>
        <taxon>Gracilimonas</taxon>
    </lineage>
</organism>
<name>A0A9X2L362_9BACT</name>
<dbReference type="InterPro" id="IPR058248">
    <property type="entry name" value="Lxx211020-like"/>
</dbReference>
<dbReference type="InterPro" id="IPR007410">
    <property type="entry name" value="LpqE-like"/>
</dbReference>
<reference evidence="1" key="1">
    <citation type="submission" date="2022-06" db="EMBL/GenBank/DDBJ databases">
        <title>Gracilimonas sp. CAU 1638 isolated from sea sediment.</title>
        <authorList>
            <person name="Kim W."/>
        </authorList>
    </citation>
    <scope>NUCLEOTIDE SEQUENCE</scope>
    <source>
        <strain evidence="1">CAU 1638</strain>
    </source>
</reference>
<dbReference type="Gene3D" id="2.60.40.1890">
    <property type="entry name" value="PCu(A)C copper chaperone"/>
    <property type="match status" value="1"/>
</dbReference>
<gene>
    <name evidence="1" type="ORF">NM125_05745</name>
</gene>
<accession>A0A9X2L362</accession>
<evidence type="ECO:0000313" key="2">
    <source>
        <dbReference type="Proteomes" id="UP001139125"/>
    </source>
</evidence>
<dbReference type="PANTHER" id="PTHR36302">
    <property type="entry name" value="BLR7088 PROTEIN"/>
    <property type="match status" value="1"/>
</dbReference>
<comment type="caution">
    <text evidence="1">The sequence shown here is derived from an EMBL/GenBank/DDBJ whole genome shotgun (WGS) entry which is preliminary data.</text>
</comment>
<keyword evidence="2" id="KW-1185">Reference proteome</keyword>
<dbReference type="Pfam" id="PF04314">
    <property type="entry name" value="PCuAC"/>
    <property type="match status" value="1"/>
</dbReference>
<dbReference type="AlphaFoldDB" id="A0A9X2L362"/>
<dbReference type="Proteomes" id="UP001139125">
    <property type="component" value="Unassembled WGS sequence"/>
</dbReference>
<evidence type="ECO:0000313" key="1">
    <source>
        <dbReference type="EMBL" id="MCP9291078.1"/>
    </source>
</evidence>
<dbReference type="RefSeq" id="WP_255133705.1">
    <property type="nucleotide sequence ID" value="NZ_JANDBC010000001.1"/>
</dbReference>
<dbReference type="PANTHER" id="PTHR36302:SF1">
    <property type="entry name" value="COPPER CHAPERONE PCU(A)C"/>
    <property type="match status" value="1"/>
</dbReference>
<dbReference type="SUPFAM" id="SSF110087">
    <property type="entry name" value="DR1885-like metal-binding protein"/>
    <property type="match status" value="1"/>
</dbReference>